<organism evidence="2 3">
    <name type="scientific">Dictyostelium purpureum</name>
    <name type="common">Slime mold</name>
    <dbReference type="NCBI Taxonomy" id="5786"/>
    <lineage>
        <taxon>Eukaryota</taxon>
        <taxon>Amoebozoa</taxon>
        <taxon>Evosea</taxon>
        <taxon>Eumycetozoa</taxon>
        <taxon>Dictyostelia</taxon>
        <taxon>Dictyosteliales</taxon>
        <taxon>Dictyosteliaceae</taxon>
        <taxon>Dictyostelium</taxon>
    </lineage>
</organism>
<sequence>MGNIFSKKDFIFEKKLASSDTLSEKAMCVYYSLFTSIMIYLLIKLDRLFFDIFIKNNEKKLIKLHSGLEKLFEERKLETDFEKTKNLLEAYEIFKKKNFDNRYQPEYQHQPP</sequence>
<keyword evidence="1" id="KW-1133">Transmembrane helix</keyword>
<evidence type="ECO:0000256" key="1">
    <source>
        <dbReference type="SAM" id="Phobius"/>
    </source>
</evidence>
<evidence type="ECO:0000313" key="3">
    <source>
        <dbReference type="Proteomes" id="UP000001064"/>
    </source>
</evidence>
<dbReference type="VEuPathDB" id="AmoebaDB:DICPUDRAFT_85382"/>
<name>F1A5J5_DICPU</name>
<proteinExistence type="predicted"/>
<keyword evidence="1" id="KW-0472">Membrane</keyword>
<dbReference type="GeneID" id="10510743"/>
<dbReference type="InParanoid" id="F1A5J5"/>
<dbReference type="RefSeq" id="XP_003294939.1">
    <property type="nucleotide sequence ID" value="XM_003294891.1"/>
</dbReference>
<feature type="transmembrane region" description="Helical" evidence="1">
    <location>
        <begin position="29"/>
        <end position="50"/>
    </location>
</feature>
<accession>F1A5J5</accession>
<keyword evidence="3" id="KW-1185">Reference proteome</keyword>
<gene>
    <name evidence="2" type="ORF">DICPUDRAFT_85382</name>
</gene>
<dbReference type="Proteomes" id="UP000001064">
    <property type="component" value="Unassembled WGS sequence"/>
</dbReference>
<keyword evidence="1" id="KW-0812">Transmembrane</keyword>
<evidence type="ECO:0000313" key="2">
    <source>
        <dbReference type="EMBL" id="EGC28534.1"/>
    </source>
</evidence>
<dbReference type="EMBL" id="GL871606">
    <property type="protein sequence ID" value="EGC28534.1"/>
    <property type="molecule type" value="Genomic_DNA"/>
</dbReference>
<dbReference type="KEGG" id="dpp:DICPUDRAFT_85382"/>
<dbReference type="AlphaFoldDB" id="F1A5J5"/>
<protein>
    <submittedName>
        <fullName evidence="2">Uncharacterized protein</fullName>
    </submittedName>
</protein>
<reference evidence="3" key="1">
    <citation type="journal article" date="2011" name="Genome Biol.">
        <title>Comparative genomics of the social amoebae Dictyostelium discoideum and Dictyostelium purpureum.</title>
        <authorList>
            <consortium name="US DOE Joint Genome Institute (JGI-PGF)"/>
            <person name="Sucgang R."/>
            <person name="Kuo A."/>
            <person name="Tian X."/>
            <person name="Salerno W."/>
            <person name="Parikh A."/>
            <person name="Feasley C.L."/>
            <person name="Dalin E."/>
            <person name="Tu H."/>
            <person name="Huang E."/>
            <person name="Barry K."/>
            <person name="Lindquist E."/>
            <person name="Shapiro H."/>
            <person name="Bruce D."/>
            <person name="Schmutz J."/>
            <person name="Salamov A."/>
            <person name="Fey P."/>
            <person name="Gaudet P."/>
            <person name="Anjard C."/>
            <person name="Babu M.M."/>
            <person name="Basu S."/>
            <person name="Bushmanova Y."/>
            <person name="van der Wel H."/>
            <person name="Katoh-Kurasawa M."/>
            <person name="Dinh C."/>
            <person name="Coutinho P.M."/>
            <person name="Saito T."/>
            <person name="Elias M."/>
            <person name="Schaap P."/>
            <person name="Kay R.R."/>
            <person name="Henrissat B."/>
            <person name="Eichinger L."/>
            <person name="Rivero F."/>
            <person name="Putnam N.H."/>
            <person name="West C.M."/>
            <person name="Loomis W.F."/>
            <person name="Chisholm R.L."/>
            <person name="Shaulsky G."/>
            <person name="Strassmann J.E."/>
            <person name="Queller D.C."/>
            <person name="Kuspa A."/>
            <person name="Grigoriev I.V."/>
        </authorList>
    </citation>
    <scope>NUCLEOTIDE SEQUENCE [LARGE SCALE GENOMIC DNA]</scope>
    <source>
        <strain evidence="3">QSDP1</strain>
    </source>
</reference>